<evidence type="ECO:0000256" key="1">
    <source>
        <dbReference type="ARBA" id="ARBA00022962"/>
    </source>
</evidence>
<dbReference type="EMBL" id="CP119108">
    <property type="protein sequence ID" value="WEG10097.1"/>
    <property type="molecule type" value="Genomic_DNA"/>
</dbReference>
<dbReference type="RefSeq" id="WP_275279417.1">
    <property type="nucleotide sequence ID" value="NZ_CP119108.1"/>
</dbReference>
<keyword evidence="1 3" id="KW-0315">Glutamine amidotransferase</keyword>
<gene>
    <name evidence="3" type="ORF">PU630_05970</name>
</gene>
<sequence length="268" mass="29138">MCRLFGYVSEKPTAVVDELGAEAFQEFTALTRVHGDGWGMAWRDADGTTRCARSPLSADDDPDYARLAAQPLGAAGFVHLRWATGDLAVTPENTHPFVDGDFAFAHNGHISPIDRLEGMLTPASRRRLKGSTDSERYFQLVVQCIEHAGDEAAGVTTALRLLMEEFPNSSLNALLLTATRLFAVHVNSRADSPQAGLRALFESPGAIPFRHENEYYAMDRRITTSCVQVISSGLDTTGWTAIDGDTAASIDLRTRAVTRLELVPGSRA</sequence>
<dbReference type="InterPro" id="IPR029055">
    <property type="entry name" value="Ntn_hydrolases_N"/>
</dbReference>
<evidence type="ECO:0000259" key="2">
    <source>
        <dbReference type="PROSITE" id="PS51278"/>
    </source>
</evidence>
<reference evidence="3 4" key="1">
    <citation type="submission" date="2023-03" db="EMBL/GenBank/DDBJ databases">
        <title>Genome sequence of Microbacterium sp. KACC 23027.</title>
        <authorList>
            <person name="Kim S."/>
            <person name="Heo J."/>
            <person name="Kwon S.-W."/>
        </authorList>
    </citation>
    <scope>NUCLEOTIDE SEQUENCE [LARGE SCALE GENOMIC DNA]</scope>
    <source>
        <strain evidence="3 4">KACC 23027</strain>
    </source>
</reference>
<dbReference type="PROSITE" id="PS51278">
    <property type="entry name" value="GATASE_TYPE_2"/>
    <property type="match status" value="1"/>
</dbReference>
<name>A0ABY8C301_9MICO</name>
<protein>
    <submittedName>
        <fullName evidence="3">Class II glutamine amidotransferase</fullName>
    </submittedName>
</protein>
<feature type="domain" description="Glutamine amidotransferase type-2" evidence="2">
    <location>
        <begin position="2"/>
        <end position="268"/>
    </location>
</feature>
<keyword evidence="4" id="KW-1185">Reference proteome</keyword>
<dbReference type="SUPFAM" id="SSF56235">
    <property type="entry name" value="N-terminal nucleophile aminohydrolases (Ntn hydrolases)"/>
    <property type="match status" value="1"/>
</dbReference>
<proteinExistence type="predicted"/>
<accession>A0ABY8C301</accession>
<dbReference type="InterPro" id="IPR017932">
    <property type="entry name" value="GATase_2_dom"/>
</dbReference>
<dbReference type="PANTHER" id="PTHR42824">
    <property type="entry name" value="GLUTAMINE AMIDOTRANSFERASE"/>
    <property type="match status" value="1"/>
</dbReference>
<dbReference type="PANTHER" id="PTHR42824:SF1">
    <property type="entry name" value="GLUTAMINE AMIDOTRANSFERASE YAFJ-RELATED"/>
    <property type="match status" value="1"/>
</dbReference>
<organism evidence="3 4">
    <name type="scientific">Microbacterium horticulturae</name>
    <dbReference type="NCBI Taxonomy" id="3028316"/>
    <lineage>
        <taxon>Bacteria</taxon>
        <taxon>Bacillati</taxon>
        <taxon>Actinomycetota</taxon>
        <taxon>Actinomycetes</taxon>
        <taxon>Micrococcales</taxon>
        <taxon>Microbacteriaceae</taxon>
        <taxon>Microbacterium</taxon>
    </lineage>
</organism>
<dbReference type="Gene3D" id="3.60.20.10">
    <property type="entry name" value="Glutamine Phosphoribosylpyrophosphate, subunit 1, domain 1"/>
    <property type="match status" value="1"/>
</dbReference>
<evidence type="ECO:0000313" key="4">
    <source>
        <dbReference type="Proteomes" id="UP001214553"/>
    </source>
</evidence>
<dbReference type="InterPro" id="IPR026869">
    <property type="entry name" value="EgtC-like"/>
</dbReference>
<dbReference type="CDD" id="cd01908">
    <property type="entry name" value="YafJ"/>
    <property type="match status" value="1"/>
</dbReference>
<dbReference type="Proteomes" id="UP001214553">
    <property type="component" value="Chromosome"/>
</dbReference>
<dbReference type="Pfam" id="PF13230">
    <property type="entry name" value="GATase_4"/>
    <property type="match status" value="1"/>
</dbReference>
<evidence type="ECO:0000313" key="3">
    <source>
        <dbReference type="EMBL" id="WEG10097.1"/>
    </source>
</evidence>